<gene>
    <name evidence="1" type="ORF">SAMN05421748_106109</name>
</gene>
<reference evidence="1 2" key="1">
    <citation type="submission" date="2017-09" db="EMBL/GenBank/DDBJ databases">
        <authorList>
            <person name="Ehlers B."/>
            <person name="Leendertz F.H."/>
        </authorList>
    </citation>
    <scope>NUCLEOTIDE SEQUENCE [LARGE SCALE GENOMIC DNA]</scope>
    <source>
        <strain evidence="1 2">CGMCC 4.6857</strain>
    </source>
</reference>
<accession>A0A285HZ49</accession>
<dbReference type="AlphaFoldDB" id="A0A285HZ49"/>
<keyword evidence="2" id="KW-1185">Reference proteome</keyword>
<protein>
    <submittedName>
        <fullName evidence="1">Uncharacterized protein</fullName>
    </submittedName>
</protein>
<name>A0A285HZ49_9ACTN</name>
<dbReference type="Proteomes" id="UP000219612">
    <property type="component" value="Unassembled WGS sequence"/>
</dbReference>
<proteinExistence type="predicted"/>
<evidence type="ECO:0000313" key="2">
    <source>
        <dbReference type="Proteomes" id="UP000219612"/>
    </source>
</evidence>
<sequence>MPPGHDLDAGPAELIAAVDQQPQRHGRVVEDGLPPDGCTGAYPCRVSYGTYARKVADGSLPYGQRINALGGCVQLYRPLGYLATFSYLSQSAGSFRRDEAALLRALGMLTASRELWLVEVDAYAARRREAKRLGRRTPRSSDTNPIFPACWYGDSRRAAIFTLGYLLRKAERISHVDADVVRLASSVVGASGHGNRVPLEQLSVLRKRLEQLREASGWPDVDWPNWHKANRSLWVLRQISNATT</sequence>
<evidence type="ECO:0000313" key="1">
    <source>
        <dbReference type="EMBL" id="SNY40998.1"/>
    </source>
</evidence>
<organism evidence="1 2">
    <name type="scientific">Paractinoplanes atraurantiacus</name>
    <dbReference type="NCBI Taxonomy" id="1036182"/>
    <lineage>
        <taxon>Bacteria</taxon>
        <taxon>Bacillati</taxon>
        <taxon>Actinomycetota</taxon>
        <taxon>Actinomycetes</taxon>
        <taxon>Micromonosporales</taxon>
        <taxon>Micromonosporaceae</taxon>
        <taxon>Paractinoplanes</taxon>
    </lineage>
</organism>
<dbReference type="EMBL" id="OBDY01000006">
    <property type="protein sequence ID" value="SNY40998.1"/>
    <property type="molecule type" value="Genomic_DNA"/>
</dbReference>